<dbReference type="EMBL" id="JANHOG010000972">
    <property type="protein sequence ID" value="KAJ3548101.1"/>
    <property type="molecule type" value="Genomic_DNA"/>
</dbReference>
<protein>
    <submittedName>
        <fullName evidence="1">Uncharacterized protein</fullName>
    </submittedName>
</protein>
<sequence>MDTGRLLPSLVMPTAGSEQPMLAAPEGFSRPPNHAQPYTKFDTFKIQDMDDFYENIPRMPLVLQPHDVYHEDWIRFMGDLALAWAGKLPVPEYSADGRQPKRTVLTADLIDLWNASFFFKRGIEVVLFKGRERRSGRNTGQVELHLPGFEDIAAASDTDSSSSSSESDEDDDKYGSYGGVYGRGATSQVAAELAEARRQRREKKRAEKKRRRQEKKQRRKLKEAERTYALFVTWIPRSEGY</sequence>
<organism evidence="1 2">
    <name type="scientific">Phlebia brevispora</name>
    <dbReference type="NCBI Taxonomy" id="194682"/>
    <lineage>
        <taxon>Eukaryota</taxon>
        <taxon>Fungi</taxon>
        <taxon>Dikarya</taxon>
        <taxon>Basidiomycota</taxon>
        <taxon>Agaricomycotina</taxon>
        <taxon>Agaricomycetes</taxon>
        <taxon>Polyporales</taxon>
        <taxon>Meruliaceae</taxon>
        <taxon>Phlebia</taxon>
    </lineage>
</organism>
<evidence type="ECO:0000313" key="2">
    <source>
        <dbReference type="Proteomes" id="UP001148662"/>
    </source>
</evidence>
<proteinExistence type="predicted"/>
<reference evidence="1" key="1">
    <citation type="submission" date="2022-07" db="EMBL/GenBank/DDBJ databases">
        <title>Genome Sequence of Phlebia brevispora.</title>
        <authorList>
            <person name="Buettner E."/>
        </authorList>
    </citation>
    <scope>NUCLEOTIDE SEQUENCE</scope>
    <source>
        <strain evidence="1">MPL23</strain>
    </source>
</reference>
<evidence type="ECO:0000313" key="1">
    <source>
        <dbReference type="EMBL" id="KAJ3548101.1"/>
    </source>
</evidence>
<name>A0ACC1SWS7_9APHY</name>
<gene>
    <name evidence="1" type="ORF">NM688_g5334</name>
</gene>
<accession>A0ACC1SWS7</accession>
<dbReference type="Proteomes" id="UP001148662">
    <property type="component" value="Unassembled WGS sequence"/>
</dbReference>
<keyword evidence="2" id="KW-1185">Reference proteome</keyword>
<comment type="caution">
    <text evidence="1">The sequence shown here is derived from an EMBL/GenBank/DDBJ whole genome shotgun (WGS) entry which is preliminary data.</text>
</comment>